<accession>A0AAW0QWB5</accession>
<organism evidence="5 6">
    <name type="scientific">Apiospora kogelbergensis</name>
    <dbReference type="NCBI Taxonomy" id="1337665"/>
    <lineage>
        <taxon>Eukaryota</taxon>
        <taxon>Fungi</taxon>
        <taxon>Dikarya</taxon>
        <taxon>Ascomycota</taxon>
        <taxon>Pezizomycotina</taxon>
        <taxon>Sordariomycetes</taxon>
        <taxon>Xylariomycetidae</taxon>
        <taxon>Amphisphaeriales</taxon>
        <taxon>Apiosporaceae</taxon>
        <taxon>Apiospora</taxon>
    </lineage>
</organism>
<dbReference type="SUPFAM" id="SSF48150">
    <property type="entry name" value="DNA-glycosylase"/>
    <property type="match status" value="1"/>
</dbReference>
<comment type="caution">
    <text evidence="5">The sequence shown here is derived from an EMBL/GenBank/DDBJ whole genome shotgun (WGS) entry which is preliminary data.</text>
</comment>
<sequence>MGSRARKAKRRRVTAEGDNRQAQSAQVKDGLQHSDAVEMAHDPMKQLAEDFMFGWDTKNELEKDTFGLAVANRQLDRDALADFRRFSLLRGFEELDMLLACARSLHGKYADPASLDGQDVLTYVAKLLGNPPQEPPHVLPTSRQIEPAAAQQETPAISGCDIKKDKRKRGEDSPYFAEHEIPESVAKKIAKRARKQSRRQAKRTALAEQLEPDDASLAVQHSAITLQGAATWYCSDKNSKCQEAADNEDLAQDGNDAAQENQPGLVLCASWAVEDQGSLEDHPHVSDEETVSDYEAKSREFDSAVDRQLPHPETCDEIPESAPLQDKLVGSERPSEIDGPSRRTLRSSTSTPKRTNSSKFFESLPKAPSPVKTKSPRPPRGTVSALPFPTLSAPRFGLVQEELADDPFRLLIAVTFLVKTSGKAAIPVFHALMEKFDSPQALAEARPGEISAMIQHLGLSVVRTAQIQKFARIWLEKPPTRNVRYGVKNYPRPGDGSHIKAGEELPPEEHDDSRTSAWEIGHMTQGPYAIDSWRIFCRDALLERAEDWKGKNREGEFQPEWMRVLPQDKELRAYLRWMWMQEGWAWDPATGDKEVLSEELRLAVNGGRVAWDKTGNLKVLAKEEDTAVQDV</sequence>
<dbReference type="InterPro" id="IPR003265">
    <property type="entry name" value="HhH-GPD_domain"/>
</dbReference>
<dbReference type="GO" id="GO:0005634">
    <property type="term" value="C:nucleus"/>
    <property type="evidence" value="ECO:0007669"/>
    <property type="project" value="UniProtKB-SubCell"/>
</dbReference>
<feature type="compositionally biased region" description="Basic and acidic residues" evidence="3">
    <location>
        <begin position="161"/>
        <end position="180"/>
    </location>
</feature>
<feature type="compositionally biased region" description="Basic residues" evidence="3">
    <location>
        <begin position="1"/>
        <end position="12"/>
    </location>
</feature>
<feature type="region of interest" description="Disordered" evidence="3">
    <location>
        <begin position="278"/>
        <end position="386"/>
    </location>
</feature>
<evidence type="ECO:0000313" key="6">
    <source>
        <dbReference type="Proteomes" id="UP001392437"/>
    </source>
</evidence>
<keyword evidence="6" id="KW-1185">Reference proteome</keyword>
<feature type="domain" description="HhH-GPD" evidence="4">
    <location>
        <begin position="419"/>
        <end position="489"/>
    </location>
</feature>
<dbReference type="AlphaFoldDB" id="A0AAW0QWB5"/>
<dbReference type="Proteomes" id="UP001392437">
    <property type="component" value="Unassembled WGS sequence"/>
</dbReference>
<dbReference type="PANTHER" id="PTHR15074:SF0">
    <property type="entry name" value="METHYL-CPG-BINDING DOMAIN PROTEIN 4-LIKE PROTEIN"/>
    <property type="match status" value="1"/>
</dbReference>
<proteinExistence type="predicted"/>
<dbReference type="InterPro" id="IPR011257">
    <property type="entry name" value="DNA_glycosylase"/>
</dbReference>
<feature type="region of interest" description="Disordered" evidence="3">
    <location>
        <begin position="146"/>
        <end position="180"/>
    </location>
</feature>
<reference evidence="5 6" key="1">
    <citation type="submission" date="2023-01" db="EMBL/GenBank/DDBJ databases">
        <title>Analysis of 21 Apiospora genomes using comparative genomics revels a genus with tremendous synthesis potential of carbohydrate active enzymes and secondary metabolites.</title>
        <authorList>
            <person name="Sorensen T."/>
        </authorList>
    </citation>
    <scope>NUCLEOTIDE SEQUENCE [LARGE SCALE GENOMIC DNA]</scope>
    <source>
        <strain evidence="5 6">CBS 117206</strain>
    </source>
</reference>
<feature type="compositionally biased region" description="Basic and acidic residues" evidence="3">
    <location>
        <begin position="495"/>
        <end position="514"/>
    </location>
</feature>
<evidence type="ECO:0000313" key="5">
    <source>
        <dbReference type="EMBL" id="KAK8114678.1"/>
    </source>
</evidence>
<dbReference type="InterPro" id="IPR045138">
    <property type="entry name" value="MeCP2/MBD4"/>
</dbReference>
<dbReference type="GO" id="GO:0003677">
    <property type="term" value="F:DNA binding"/>
    <property type="evidence" value="ECO:0007669"/>
    <property type="project" value="InterPro"/>
</dbReference>
<evidence type="ECO:0000256" key="3">
    <source>
        <dbReference type="SAM" id="MobiDB-lite"/>
    </source>
</evidence>
<feature type="compositionally biased region" description="Low complexity" evidence="3">
    <location>
        <begin position="346"/>
        <end position="355"/>
    </location>
</feature>
<dbReference type="GO" id="GO:0003824">
    <property type="term" value="F:catalytic activity"/>
    <property type="evidence" value="ECO:0007669"/>
    <property type="project" value="InterPro"/>
</dbReference>
<keyword evidence="2" id="KW-0539">Nucleus</keyword>
<evidence type="ECO:0000256" key="1">
    <source>
        <dbReference type="ARBA" id="ARBA00004123"/>
    </source>
</evidence>
<feature type="compositionally biased region" description="Basic and acidic residues" evidence="3">
    <location>
        <begin position="329"/>
        <end position="341"/>
    </location>
</feature>
<dbReference type="Pfam" id="PF00730">
    <property type="entry name" value="HhH-GPD"/>
    <property type="match status" value="1"/>
</dbReference>
<comment type="subcellular location">
    <subcellularLocation>
        <location evidence="1">Nucleus</location>
    </subcellularLocation>
</comment>
<name>A0AAW0QWB5_9PEZI</name>
<protein>
    <recommendedName>
        <fullName evidence="4">HhH-GPD domain-containing protein</fullName>
    </recommendedName>
</protein>
<feature type="region of interest" description="Disordered" evidence="3">
    <location>
        <begin position="1"/>
        <end position="35"/>
    </location>
</feature>
<evidence type="ECO:0000259" key="4">
    <source>
        <dbReference type="Pfam" id="PF00730"/>
    </source>
</evidence>
<evidence type="ECO:0000256" key="2">
    <source>
        <dbReference type="ARBA" id="ARBA00023242"/>
    </source>
</evidence>
<dbReference type="EMBL" id="JAQQWP010000006">
    <property type="protein sequence ID" value="KAK8114678.1"/>
    <property type="molecule type" value="Genomic_DNA"/>
</dbReference>
<feature type="region of interest" description="Disordered" evidence="3">
    <location>
        <begin position="485"/>
        <end position="514"/>
    </location>
</feature>
<dbReference type="PANTHER" id="PTHR15074">
    <property type="entry name" value="METHYL-CPG-BINDING PROTEIN"/>
    <property type="match status" value="1"/>
</dbReference>
<dbReference type="GO" id="GO:0006285">
    <property type="term" value="P:base-excision repair, AP site formation"/>
    <property type="evidence" value="ECO:0007669"/>
    <property type="project" value="UniProtKB-ARBA"/>
</dbReference>
<dbReference type="Gene3D" id="1.10.340.30">
    <property type="entry name" value="Hypothetical protein, domain 2"/>
    <property type="match status" value="1"/>
</dbReference>
<feature type="compositionally biased region" description="Basic and acidic residues" evidence="3">
    <location>
        <begin position="294"/>
        <end position="314"/>
    </location>
</feature>
<gene>
    <name evidence="5" type="ORF">PG999_006747</name>
</gene>